<evidence type="ECO:0000256" key="4">
    <source>
        <dbReference type="ARBA" id="ARBA00022989"/>
    </source>
</evidence>
<dbReference type="PROSITE" id="PS50850">
    <property type="entry name" value="MFS"/>
    <property type="match status" value="1"/>
</dbReference>
<dbReference type="GO" id="GO:0022857">
    <property type="term" value="F:transmembrane transporter activity"/>
    <property type="evidence" value="ECO:0007669"/>
    <property type="project" value="InterPro"/>
</dbReference>
<feature type="transmembrane region" description="Helical" evidence="7">
    <location>
        <begin position="530"/>
        <end position="550"/>
    </location>
</feature>
<evidence type="ECO:0000256" key="2">
    <source>
        <dbReference type="ARBA" id="ARBA00022448"/>
    </source>
</evidence>
<evidence type="ECO:0000313" key="10">
    <source>
        <dbReference type="Proteomes" id="UP000076738"/>
    </source>
</evidence>
<sequence length="571" mass="61850">MPSAAPSRTASGSTTPLLSETTALDVESGSTTPRTPGSSTPRTPKERTPLPKFQLFILCLVMLAEPVNYTQIFPYVNDMCLRLGYARSEKEVGFISGLIDSLFAIVQLFTIIHWGRLSDHIGRKPVLICGLCGGTFATILFGFSRSLWLTILARLLNGALSGNLVVCQSIVSEITDETNEAQGASFPTSPLPAPTSSDCAAAFALISLMWAIGVIVGTSIGGTFSRPAEQLPWLFGTPFWETHAYLLPCLLAACISALACVSALLFLRETHPRKLAEQSLRRQLKQVQAGKGVLGTALSYGTISEHEPGEVGPMRPTIRELERQAREPAPAKDKPMSYAQILRSPGVAKALASAFMMMFINQAWDVVFILWAYTSIRLGGLSMSPLELGYCLASAGAVGACIQMFLFPRIQRATGLVLYPWLLAIVGLQFAGAPVLHWWVSLWGVDRPRGELVPSTYVGAVGLLWLGRVAAMIFPLNFIVLKKVAPSKSTVASTYGVAQVCTAAARALSPWFVSSLFAVSVQHNLLGGDLMWAVMLLLTAGAVAFTWDLSKRVREVERAREEREQEGRVES</sequence>
<feature type="domain" description="Major facilitator superfamily (MFS) profile" evidence="8">
    <location>
        <begin position="54"/>
        <end position="554"/>
    </location>
</feature>
<keyword evidence="5 7" id="KW-0472">Membrane</keyword>
<feature type="transmembrane region" description="Helical" evidence="7">
    <location>
        <begin position="126"/>
        <end position="145"/>
    </location>
</feature>
<feature type="transmembrane region" description="Helical" evidence="7">
    <location>
        <begin position="386"/>
        <end position="406"/>
    </location>
</feature>
<dbReference type="AlphaFoldDB" id="A0A167K8S9"/>
<protein>
    <submittedName>
        <fullName evidence="9">MFS general substrate transporter</fullName>
    </submittedName>
</protein>
<feature type="transmembrane region" description="Helical" evidence="7">
    <location>
        <begin position="92"/>
        <end position="114"/>
    </location>
</feature>
<organism evidence="9 10">
    <name type="scientific">Calocera viscosa (strain TUFC12733)</name>
    <dbReference type="NCBI Taxonomy" id="1330018"/>
    <lineage>
        <taxon>Eukaryota</taxon>
        <taxon>Fungi</taxon>
        <taxon>Dikarya</taxon>
        <taxon>Basidiomycota</taxon>
        <taxon>Agaricomycotina</taxon>
        <taxon>Dacrymycetes</taxon>
        <taxon>Dacrymycetales</taxon>
        <taxon>Dacrymycetaceae</taxon>
        <taxon>Calocera</taxon>
    </lineage>
</organism>
<keyword evidence="10" id="KW-1185">Reference proteome</keyword>
<dbReference type="PANTHER" id="PTHR23504">
    <property type="entry name" value="MAJOR FACILITATOR SUPERFAMILY DOMAIN-CONTAINING PROTEIN 10"/>
    <property type="match status" value="1"/>
</dbReference>
<evidence type="ECO:0000313" key="9">
    <source>
        <dbReference type="EMBL" id="KZO94392.1"/>
    </source>
</evidence>
<dbReference type="Gene3D" id="1.20.1250.20">
    <property type="entry name" value="MFS general substrate transporter like domains"/>
    <property type="match status" value="1"/>
</dbReference>
<evidence type="ECO:0000256" key="1">
    <source>
        <dbReference type="ARBA" id="ARBA00004141"/>
    </source>
</evidence>
<dbReference type="InterPro" id="IPR011701">
    <property type="entry name" value="MFS"/>
</dbReference>
<dbReference type="GO" id="GO:0016020">
    <property type="term" value="C:membrane"/>
    <property type="evidence" value="ECO:0007669"/>
    <property type="project" value="UniProtKB-SubCell"/>
</dbReference>
<feature type="transmembrane region" description="Helical" evidence="7">
    <location>
        <begin position="493"/>
        <end position="518"/>
    </location>
</feature>
<feature type="compositionally biased region" description="Low complexity" evidence="6">
    <location>
        <begin position="28"/>
        <end position="42"/>
    </location>
</feature>
<accession>A0A167K8S9</accession>
<dbReference type="Pfam" id="PF07690">
    <property type="entry name" value="MFS_1"/>
    <property type="match status" value="1"/>
</dbReference>
<evidence type="ECO:0000256" key="5">
    <source>
        <dbReference type="ARBA" id="ARBA00023136"/>
    </source>
</evidence>
<proteinExistence type="predicted"/>
<dbReference type="OrthoDB" id="419616at2759"/>
<feature type="transmembrane region" description="Helical" evidence="7">
    <location>
        <begin position="418"/>
        <end position="440"/>
    </location>
</feature>
<reference evidence="9 10" key="1">
    <citation type="journal article" date="2016" name="Mol. Biol. Evol.">
        <title>Comparative Genomics of Early-Diverging Mushroom-Forming Fungi Provides Insights into the Origins of Lignocellulose Decay Capabilities.</title>
        <authorList>
            <person name="Nagy L.G."/>
            <person name="Riley R."/>
            <person name="Tritt A."/>
            <person name="Adam C."/>
            <person name="Daum C."/>
            <person name="Floudas D."/>
            <person name="Sun H."/>
            <person name="Yadav J.S."/>
            <person name="Pangilinan J."/>
            <person name="Larsson K.H."/>
            <person name="Matsuura K."/>
            <person name="Barry K."/>
            <person name="Labutti K."/>
            <person name="Kuo R."/>
            <person name="Ohm R.A."/>
            <person name="Bhattacharya S.S."/>
            <person name="Shirouzu T."/>
            <person name="Yoshinaga Y."/>
            <person name="Martin F.M."/>
            <person name="Grigoriev I.V."/>
            <person name="Hibbett D.S."/>
        </authorList>
    </citation>
    <scope>NUCLEOTIDE SEQUENCE [LARGE SCALE GENOMIC DNA]</scope>
    <source>
        <strain evidence="9 10">TUFC12733</strain>
    </source>
</reference>
<dbReference type="PANTHER" id="PTHR23504:SF15">
    <property type="entry name" value="MAJOR FACILITATOR SUPERFAMILY (MFS) PROFILE DOMAIN-CONTAINING PROTEIN"/>
    <property type="match status" value="1"/>
</dbReference>
<feature type="transmembrane region" description="Helical" evidence="7">
    <location>
        <begin position="199"/>
        <end position="224"/>
    </location>
</feature>
<evidence type="ECO:0000259" key="8">
    <source>
        <dbReference type="PROSITE" id="PS50850"/>
    </source>
</evidence>
<gene>
    <name evidence="9" type="ORF">CALVIDRAFT_224226</name>
</gene>
<evidence type="ECO:0000256" key="7">
    <source>
        <dbReference type="SAM" id="Phobius"/>
    </source>
</evidence>
<keyword evidence="2" id="KW-0813">Transport</keyword>
<comment type="subcellular location">
    <subcellularLocation>
        <location evidence="1">Membrane</location>
        <topology evidence="1">Multi-pass membrane protein</topology>
    </subcellularLocation>
</comment>
<dbReference type="SUPFAM" id="SSF103473">
    <property type="entry name" value="MFS general substrate transporter"/>
    <property type="match status" value="1"/>
</dbReference>
<keyword evidence="3 7" id="KW-0812">Transmembrane</keyword>
<dbReference type="EMBL" id="KV417295">
    <property type="protein sequence ID" value="KZO94392.1"/>
    <property type="molecule type" value="Genomic_DNA"/>
</dbReference>
<feature type="compositionally biased region" description="Polar residues" evidence="6">
    <location>
        <begin position="1"/>
        <end position="22"/>
    </location>
</feature>
<dbReference type="InterPro" id="IPR036259">
    <property type="entry name" value="MFS_trans_sf"/>
</dbReference>
<evidence type="ECO:0000256" key="3">
    <source>
        <dbReference type="ARBA" id="ARBA00022692"/>
    </source>
</evidence>
<feature type="transmembrane region" description="Helical" evidence="7">
    <location>
        <begin position="460"/>
        <end position="481"/>
    </location>
</feature>
<keyword evidence="4 7" id="KW-1133">Transmembrane helix</keyword>
<dbReference type="InterPro" id="IPR020846">
    <property type="entry name" value="MFS_dom"/>
</dbReference>
<feature type="transmembrane region" description="Helical" evidence="7">
    <location>
        <begin position="350"/>
        <end position="374"/>
    </location>
</feature>
<feature type="region of interest" description="Disordered" evidence="6">
    <location>
        <begin position="1"/>
        <end position="47"/>
    </location>
</feature>
<name>A0A167K8S9_CALVF</name>
<feature type="transmembrane region" description="Helical" evidence="7">
    <location>
        <begin position="244"/>
        <end position="267"/>
    </location>
</feature>
<dbReference type="Proteomes" id="UP000076738">
    <property type="component" value="Unassembled WGS sequence"/>
</dbReference>
<evidence type="ECO:0000256" key="6">
    <source>
        <dbReference type="SAM" id="MobiDB-lite"/>
    </source>
</evidence>